<dbReference type="PANTHER" id="PTHR30627">
    <property type="entry name" value="PEPTIDOGLYCAN D,D-TRANSPEPTIDASE"/>
    <property type="match status" value="1"/>
</dbReference>
<organism evidence="3 4">
    <name type="scientific">Pedococcus cremeus</name>
    <dbReference type="NCBI Taxonomy" id="587636"/>
    <lineage>
        <taxon>Bacteria</taxon>
        <taxon>Bacillati</taxon>
        <taxon>Actinomycetota</taxon>
        <taxon>Actinomycetes</taxon>
        <taxon>Micrococcales</taxon>
        <taxon>Intrasporangiaceae</taxon>
        <taxon>Pedococcus</taxon>
    </lineage>
</organism>
<sequence length="486" mass="50789">MNAPIRRLSGVVALLFAILLVSSTWIQYVQAKELQGRPDNRRTLLATYARERGQILVDGTPVALSKPSNDELKWLRTYPQGPRYAHVTGYYSFTYGPGGGLESAENSLLSGQSDKLFYRRVSDMLTGRKAAGASLELTINPKAQAAAEKALGNQRGAVVAIDPKTGAILAMVSHPDYDPADLTSHDSKKVAAAWKKLNADPTRPMVNRAIGGNLYPPGSTFKIVTAAAALASGKYTEESQIPGPAVLDLPQTSADLPNSAGEGACGPNNKTTLKHALEISCNTAFGWLGMQLGGDALRSQAAKFGVGDTLSIPMRVTPSSVPAQLDKPQLAQSAIGQYDVRVTPLQVAMISSAVANRGIVMKPYLVKSVLSSDLDTIEEATPSQLSQAVSADDASALTRMMEAVVQSGTGQAAQIAGVSVAGKTGTAQHGKGQAPHAWFTGFAPADDPQVAVAVVVEDGGSVGNEAYGGRVAAPIAKAVMEAVVQK</sequence>
<dbReference type="Pfam" id="PF00905">
    <property type="entry name" value="Transpeptidase"/>
    <property type="match status" value="1"/>
</dbReference>
<dbReference type="Proteomes" id="UP000199019">
    <property type="component" value="Unassembled WGS sequence"/>
</dbReference>
<proteinExistence type="predicted"/>
<dbReference type="AlphaFoldDB" id="A0A1H9XPI8"/>
<dbReference type="RefSeq" id="WP_091762366.1">
    <property type="nucleotide sequence ID" value="NZ_FOHB01000010.1"/>
</dbReference>
<accession>A0A1H9XPI8</accession>
<evidence type="ECO:0000313" key="3">
    <source>
        <dbReference type="EMBL" id="SES48088.1"/>
    </source>
</evidence>
<keyword evidence="4" id="KW-1185">Reference proteome</keyword>
<reference evidence="4" key="1">
    <citation type="submission" date="2016-10" db="EMBL/GenBank/DDBJ databases">
        <authorList>
            <person name="Varghese N."/>
            <person name="Submissions S."/>
        </authorList>
    </citation>
    <scope>NUCLEOTIDE SEQUENCE [LARGE SCALE GENOMIC DNA]</scope>
    <source>
        <strain evidence="4">CGMCC 1.6963</strain>
    </source>
</reference>
<dbReference type="Gene3D" id="3.90.1310.10">
    <property type="entry name" value="Penicillin-binding protein 2a (Domain 2)"/>
    <property type="match status" value="1"/>
</dbReference>
<feature type="domain" description="Penicillin binding protein A dimerisation" evidence="2">
    <location>
        <begin position="52"/>
        <end position="134"/>
    </location>
</feature>
<dbReference type="GO" id="GO:0008658">
    <property type="term" value="F:penicillin binding"/>
    <property type="evidence" value="ECO:0007669"/>
    <property type="project" value="InterPro"/>
</dbReference>
<dbReference type="OrthoDB" id="9766847at2"/>
<dbReference type="InterPro" id="IPR054120">
    <property type="entry name" value="PBPA_dimer"/>
</dbReference>
<dbReference type="Pfam" id="PF21922">
    <property type="entry name" value="PBP_dimer_2"/>
    <property type="match status" value="1"/>
</dbReference>
<name>A0A1H9XPI8_9MICO</name>
<evidence type="ECO:0000259" key="1">
    <source>
        <dbReference type="Pfam" id="PF00905"/>
    </source>
</evidence>
<dbReference type="Gene3D" id="3.40.710.10">
    <property type="entry name" value="DD-peptidase/beta-lactamase superfamily"/>
    <property type="match status" value="1"/>
</dbReference>
<dbReference type="GO" id="GO:0005886">
    <property type="term" value="C:plasma membrane"/>
    <property type="evidence" value="ECO:0007669"/>
    <property type="project" value="TreeGrafter"/>
</dbReference>
<dbReference type="STRING" id="587636.SAMN05216199_0035"/>
<dbReference type="EMBL" id="FOHB01000010">
    <property type="protein sequence ID" value="SES48088.1"/>
    <property type="molecule type" value="Genomic_DNA"/>
</dbReference>
<dbReference type="InterPro" id="IPR012338">
    <property type="entry name" value="Beta-lactam/transpept-like"/>
</dbReference>
<feature type="domain" description="Penicillin-binding protein transpeptidase" evidence="1">
    <location>
        <begin position="156"/>
        <end position="481"/>
    </location>
</feature>
<dbReference type="GO" id="GO:0071972">
    <property type="term" value="F:peptidoglycan L,D-transpeptidase activity"/>
    <property type="evidence" value="ECO:0007669"/>
    <property type="project" value="TreeGrafter"/>
</dbReference>
<dbReference type="SUPFAM" id="SSF56601">
    <property type="entry name" value="beta-lactamase/transpeptidase-like"/>
    <property type="match status" value="1"/>
</dbReference>
<dbReference type="InterPro" id="IPR050515">
    <property type="entry name" value="Beta-lactam/transpept"/>
</dbReference>
<protein>
    <submittedName>
        <fullName evidence="3">Cell elongation-specific peptidoglycan D,D-transpeptidase</fullName>
    </submittedName>
</protein>
<evidence type="ECO:0000259" key="2">
    <source>
        <dbReference type="Pfam" id="PF21922"/>
    </source>
</evidence>
<dbReference type="SUPFAM" id="SSF56519">
    <property type="entry name" value="Penicillin binding protein dimerisation domain"/>
    <property type="match status" value="1"/>
</dbReference>
<dbReference type="PANTHER" id="PTHR30627:SF24">
    <property type="entry name" value="PENICILLIN-BINDING PROTEIN 4B"/>
    <property type="match status" value="1"/>
</dbReference>
<gene>
    <name evidence="3" type="ORF">SAMN05216199_0035</name>
</gene>
<dbReference type="InterPro" id="IPR001460">
    <property type="entry name" value="PCN-bd_Tpept"/>
</dbReference>
<dbReference type="GO" id="GO:0071555">
    <property type="term" value="P:cell wall organization"/>
    <property type="evidence" value="ECO:0007669"/>
    <property type="project" value="TreeGrafter"/>
</dbReference>
<dbReference type="InterPro" id="IPR036138">
    <property type="entry name" value="PBP_dimer_sf"/>
</dbReference>
<evidence type="ECO:0000313" key="4">
    <source>
        <dbReference type="Proteomes" id="UP000199019"/>
    </source>
</evidence>